<keyword evidence="3" id="KW-0735">Signal-anchor</keyword>
<keyword evidence="3" id="KW-1133">Transmembrane helix</keyword>
<feature type="transmembrane region" description="Helical" evidence="3">
    <location>
        <begin position="12"/>
        <end position="37"/>
    </location>
</feature>
<dbReference type="GO" id="GO:0008107">
    <property type="term" value="F:galactoside 2-alpha-L-fucosyltransferase activity"/>
    <property type="evidence" value="ECO:0007669"/>
    <property type="project" value="InterPro"/>
</dbReference>
<protein>
    <recommendedName>
        <fullName evidence="3">L-Fucosyltransferase</fullName>
        <ecNumber evidence="3">2.4.1.-</ecNumber>
    </recommendedName>
</protein>
<keyword evidence="3" id="KW-0472">Membrane</keyword>
<dbReference type="PANTHER" id="PTHR11927">
    <property type="entry name" value="GALACTOSIDE 2-L-FUCOSYLTRANSFERASE"/>
    <property type="match status" value="1"/>
</dbReference>
<comment type="subcellular location">
    <subcellularLocation>
        <location evidence="3">Golgi apparatus</location>
        <location evidence="3">Golgi stack membrane</location>
        <topology evidence="3">Single-pass type II membrane protein</topology>
    </subcellularLocation>
</comment>
<sequence length="731" mass="83820">MIHRVGLGGLSHGFPVLLLGLSASVLCTVLLSLLLLFHNSGHCCLGQCDRNGLLQIVCPGYWSNPAVYSDKAYSRCTKLKDIAENLCRLTFGPCHIDNTVACTTEMMLNLNAEVNKRTLRAQRKREKFHLWTERLRQHQGAVPKTIAIKFNCGRLGNWMFQMASLIGLAKRNRRIPLPFTDINQFHQYHSFGSLGMNISTAFRRSLTEWDKSNSTVIRRERAQGIYTEAVANLANISHVPQVLIHGCTQCFKYFIHMENDIRDIFSFTGRIYRHAIKRIDQGFRQQIDGGLIPAPSEYFMDAVRYIEAKNRTVVFFIVSDDYHYSRRLFSGHKFYVVSGRDAEEDMALMQLMDIVVTSAGYWSNPAAYSDDAYSRCTKFKDIAETICALTSGFCRTDNTLACRAEMIDRLNAEVIKRTERAHRKRQQLGQWIEQLQRQQGVEPKTIAIKFNCGRLGNWMFQTATLIGLAQRNRRIPIPFNDSGLVDHYLAFDSLGLNISTAFRTSPTGWQSFNSTIFRREKAQGIYTETVANLTNISHVPQVVIHGCTQCFKYFIHMGDDIRDIFSFTNRWYERAIERISQRFRARSGWTKDGVPLKVGIHVRRGDFALREQVDGGLIPAPSEYFMDAVRYVEAKNRSAVFFIVSDDYHYSRKLFAGYKFYVLPKKSAEEDMALMQLMEIVVTSAGTFSWWCGFSSRAKEVIYYKAWPRPNSDAAGRFPHDDYFPPTWTGL</sequence>
<dbReference type="Proteomes" id="UP000192578">
    <property type="component" value="Unassembled WGS sequence"/>
</dbReference>
<dbReference type="GO" id="GO:0032580">
    <property type="term" value="C:Golgi cisterna membrane"/>
    <property type="evidence" value="ECO:0007669"/>
    <property type="project" value="UniProtKB-SubCell"/>
</dbReference>
<comment type="pathway">
    <text evidence="3">Protein modification; protein glycosylation.</text>
</comment>
<evidence type="ECO:0000256" key="3">
    <source>
        <dbReference type="RuleBase" id="RU363129"/>
    </source>
</evidence>
<dbReference type="InterPro" id="IPR002516">
    <property type="entry name" value="Glyco_trans_11"/>
</dbReference>
<evidence type="ECO:0000313" key="5">
    <source>
        <dbReference type="Proteomes" id="UP000192578"/>
    </source>
</evidence>
<dbReference type="CDD" id="cd11301">
    <property type="entry name" value="Fut1_Fut2_like"/>
    <property type="match status" value="1"/>
</dbReference>
<comment type="similarity">
    <text evidence="3">Belongs to the glycosyltransferase 11 family.</text>
</comment>
<dbReference type="EC" id="2.4.1.-" evidence="3"/>
<dbReference type="GO" id="GO:0005975">
    <property type="term" value="P:carbohydrate metabolic process"/>
    <property type="evidence" value="ECO:0007669"/>
    <property type="project" value="InterPro"/>
</dbReference>
<dbReference type="UniPathway" id="UPA00378"/>
<keyword evidence="2 3" id="KW-0808">Transferase</keyword>
<keyword evidence="3" id="KW-0812">Transmembrane</keyword>
<proteinExistence type="inferred from homology"/>
<evidence type="ECO:0000256" key="2">
    <source>
        <dbReference type="ARBA" id="ARBA00022679"/>
    </source>
</evidence>
<gene>
    <name evidence="4" type="ORF">BV898_00679</name>
</gene>
<dbReference type="PANTHER" id="PTHR11927:SF9">
    <property type="entry name" value="L-FUCOSYLTRANSFERASE"/>
    <property type="match status" value="1"/>
</dbReference>
<dbReference type="AlphaFoldDB" id="A0A1W0XE54"/>
<dbReference type="OrthoDB" id="3226at2759"/>
<evidence type="ECO:0000256" key="1">
    <source>
        <dbReference type="ARBA" id="ARBA00022676"/>
    </source>
</evidence>
<dbReference type="Pfam" id="PF01531">
    <property type="entry name" value="Glyco_transf_11"/>
    <property type="match status" value="1"/>
</dbReference>
<evidence type="ECO:0000313" key="4">
    <source>
        <dbReference type="EMBL" id="OQV25750.1"/>
    </source>
</evidence>
<organism evidence="4 5">
    <name type="scientific">Hypsibius exemplaris</name>
    <name type="common">Freshwater tardigrade</name>
    <dbReference type="NCBI Taxonomy" id="2072580"/>
    <lineage>
        <taxon>Eukaryota</taxon>
        <taxon>Metazoa</taxon>
        <taxon>Ecdysozoa</taxon>
        <taxon>Tardigrada</taxon>
        <taxon>Eutardigrada</taxon>
        <taxon>Parachela</taxon>
        <taxon>Hypsibioidea</taxon>
        <taxon>Hypsibiidae</taxon>
        <taxon>Hypsibius</taxon>
    </lineage>
</organism>
<keyword evidence="5" id="KW-1185">Reference proteome</keyword>
<keyword evidence="3" id="KW-0333">Golgi apparatus</keyword>
<keyword evidence="1 3" id="KW-0328">Glycosyltransferase</keyword>
<accession>A0A1W0XE54</accession>
<dbReference type="EMBL" id="MTYJ01000002">
    <property type="protein sequence ID" value="OQV25750.1"/>
    <property type="molecule type" value="Genomic_DNA"/>
</dbReference>
<comment type="caution">
    <text evidence="4">The sequence shown here is derived from an EMBL/GenBank/DDBJ whole genome shotgun (WGS) entry which is preliminary data.</text>
</comment>
<reference evidence="5" key="1">
    <citation type="submission" date="2017-01" db="EMBL/GenBank/DDBJ databases">
        <title>Comparative genomics of anhydrobiosis in the tardigrade Hypsibius dujardini.</title>
        <authorList>
            <person name="Yoshida Y."/>
            <person name="Koutsovoulos G."/>
            <person name="Laetsch D."/>
            <person name="Stevens L."/>
            <person name="Kumar S."/>
            <person name="Horikawa D."/>
            <person name="Ishino K."/>
            <person name="Komine S."/>
            <person name="Tomita M."/>
            <person name="Blaxter M."/>
            <person name="Arakawa K."/>
        </authorList>
    </citation>
    <scope>NUCLEOTIDE SEQUENCE [LARGE SCALE GENOMIC DNA]</scope>
    <source>
        <strain evidence="5">Z151</strain>
    </source>
</reference>
<name>A0A1W0XE54_HYPEX</name>
<keyword evidence="3" id="KW-0325">Glycoprotein</keyword>